<reference evidence="1" key="2">
    <citation type="submission" date="2020-09" db="EMBL/GenBank/DDBJ databases">
        <authorList>
            <person name="Sun Q."/>
            <person name="Zhou Y."/>
        </authorList>
    </citation>
    <scope>NUCLEOTIDE SEQUENCE</scope>
    <source>
        <strain evidence="1">CGMCC 4.5737</strain>
    </source>
</reference>
<protein>
    <submittedName>
        <fullName evidence="1">Uncharacterized protein</fullName>
    </submittedName>
</protein>
<gene>
    <name evidence="1" type="ORF">GCM10012275_08990</name>
</gene>
<evidence type="ECO:0000313" key="2">
    <source>
        <dbReference type="Proteomes" id="UP000637578"/>
    </source>
</evidence>
<evidence type="ECO:0000313" key="1">
    <source>
        <dbReference type="EMBL" id="GGM40211.1"/>
    </source>
</evidence>
<name>A0A8J3FSM8_9PSEU</name>
<keyword evidence="2" id="KW-1185">Reference proteome</keyword>
<dbReference type="AlphaFoldDB" id="A0A8J3FSM8"/>
<proteinExistence type="predicted"/>
<accession>A0A8J3FSM8</accession>
<dbReference type="Proteomes" id="UP000637578">
    <property type="component" value="Unassembled WGS sequence"/>
</dbReference>
<organism evidence="1 2">
    <name type="scientific">Longimycelium tulufanense</name>
    <dbReference type="NCBI Taxonomy" id="907463"/>
    <lineage>
        <taxon>Bacteria</taxon>
        <taxon>Bacillati</taxon>
        <taxon>Actinomycetota</taxon>
        <taxon>Actinomycetes</taxon>
        <taxon>Pseudonocardiales</taxon>
        <taxon>Pseudonocardiaceae</taxon>
        <taxon>Longimycelium</taxon>
    </lineage>
</organism>
<sequence>MLETVLRGSMSPAAAARLSSCRYDNLEFFFSWRSNSMNEGKSVTSPGSQPLWCAMGPIFLAVVGAHNDHVCH</sequence>
<reference evidence="1" key="1">
    <citation type="journal article" date="2014" name="Int. J. Syst. Evol. Microbiol.">
        <title>Complete genome sequence of Corynebacterium casei LMG S-19264T (=DSM 44701T), isolated from a smear-ripened cheese.</title>
        <authorList>
            <consortium name="US DOE Joint Genome Institute (JGI-PGF)"/>
            <person name="Walter F."/>
            <person name="Albersmeier A."/>
            <person name="Kalinowski J."/>
            <person name="Ruckert C."/>
        </authorList>
    </citation>
    <scope>NUCLEOTIDE SEQUENCE</scope>
    <source>
        <strain evidence="1">CGMCC 4.5737</strain>
    </source>
</reference>
<comment type="caution">
    <text evidence="1">The sequence shown here is derived from an EMBL/GenBank/DDBJ whole genome shotgun (WGS) entry which is preliminary data.</text>
</comment>
<dbReference type="EMBL" id="BMMK01000002">
    <property type="protein sequence ID" value="GGM40211.1"/>
    <property type="molecule type" value="Genomic_DNA"/>
</dbReference>